<accession>A0ACA9SPK6</accession>
<sequence length="39" mass="4297">LFTDCSFHKQLITPGPFLILTHQYSSVTVTVATLGTQKC</sequence>
<evidence type="ECO:0000313" key="2">
    <source>
        <dbReference type="Proteomes" id="UP000789920"/>
    </source>
</evidence>
<protein>
    <submittedName>
        <fullName evidence="1">11293_t:CDS:1</fullName>
    </submittedName>
</protein>
<dbReference type="EMBL" id="CAJVQC010147927">
    <property type="protein sequence ID" value="CAG8845700.1"/>
    <property type="molecule type" value="Genomic_DNA"/>
</dbReference>
<feature type="non-terminal residue" evidence="1">
    <location>
        <position position="1"/>
    </location>
</feature>
<organism evidence="1 2">
    <name type="scientific">Racocetra persica</name>
    <dbReference type="NCBI Taxonomy" id="160502"/>
    <lineage>
        <taxon>Eukaryota</taxon>
        <taxon>Fungi</taxon>
        <taxon>Fungi incertae sedis</taxon>
        <taxon>Mucoromycota</taxon>
        <taxon>Glomeromycotina</taxon>
        <taxon>Glomeromycetes</taxon>
        <taxon>Diversisporales</taxon>
        <taxon>Gigasporaceae</taxon>
        <taxon>Racocetra</taxon>
    </lineage>
</organism>
<name>A0ACA9SPK6_9GLOM</name>
<reference evidence="1" key="1">
    <citation type="submission" date="2021-06" db="EMBL/GenBank/DDBJ databases">
        <authorList>
            <person name="Kallberg Y."/>
            <person name="Tangrot J."/>
            <person name="Rosling A."/>
        </authorList>
    </citation>
    <scope>NUCLEOTIDE SEQUENCE</scope>
    <source>
        <strain evidence="1">MA461A</strain>
    </source>
</reference>
<proteinExistence type="predicted"/>
<evidence type="ECO:0000313" key="1">
    <source>
        <dbReference type="EMBL" id="CAG8845700.1"/>
    </source>
</evidence>
<feature type="non-terminal residue" evidence="1">
    <location>
        <position position="39"/>
    </location>
</feature>
<keyword evidence="2" id="KW-1185">Reference proteome</keyword>
<dbReference type="Proteomes" id="UP000789920">
    <property type="component" value="Unassembled WGS sequence"/>
</dbReference>
<comment type="caution">
    <text evidence="1">The sequence shown here is derived from an EMBL/GenBank/DDBJ whole genome shotgun (WGS) entry which is preliminary data.</text>
</comment>
<gene>
    <name evidence="1" type="ORF">RPERSI_LOCUS33783</name>
</gene>